<proteinExistence type="predicted"/>
<dbReference type="EMBL" id="CADCWK010000344">
    <property type="protein sequence ID" value="CAA9573613.1"/>
    <property type="molecule type" value="Genomic_DNA"/>
</dbReference>
<accession>A0A6J4VEZ1</accession>
<organism evidence="4">
    <name type="scientific">uncultured Thermomicrobiales bacterium</name>
    <dbReference type="NCBI Taxonomy" id="1645740"/>
    <lineage>
        <taxon>Bacteria</taxon>
        <taxon>Pseudomonadati</taxon>
        <taxon>Thermomicrobiota</taxon>
        <taxon>Thermomicrobia</taxon>
        <taxon>Thermomicrobiales</taxon>
        <taxon>environmental samples</taxon>
    </lineage>
</organism>
<evidence type="ECO:0000259" key="3">
    <source>
        <dbReference type="PROSITE" id="PS50206"/>
    </source>
</evidence>
<dbReference type="CDD" id="cd01448">
    <property type="entry name" value="TST_Repeat_1"/>
    <property type="match status" value="1"/>
</dbReference>
<protein>
    <submittedName>
        <fullName evidence="4">Thiosulfate sulfurtransferase, rhodanese</fullName>
        <ecNumber evidence="4">2.8.1.1</ecNumber>
    </submittedName>
</protein>
<gene>
    <name evidence="4" type="ORF">AVDCRST_MAG33-2803</name>
</gene>
<dbReference type="Pfam" id="PF00581">
    <property type="entry name" value="Rhodanese"/>
    <property type="match status" value="2"/>
</dbReference>
<dbReference type="InterPro" id="IPR045078">
    <property type="entry name" value="TST/MPST-like"/>
</dbReference>
<dbReference type="SUPFAM" id="SSF52821">
    <property type="entry name" value="Rhodanese/Cell cycle control phosphatase"/>
    <property type="match status" value="2"/>
</dbReference>
<dbReference type="InterPro" id="IPR036873">
    <property type="entry name" value="Rhodanese-like_dom_sf"/>
</dbReference>
<keyword evidence="2" id="KW-0677">Repeat</keyword>
<dbReference type="InterPro" id="IPR001763">
    <property type="entry name" value="Rhodanese-like_dom"/>
</dbReference>
<dbReference type="PROSITE" id="PS50206">
    <property type="entry name" value="RHODANESE_3"/>
    <property type="match status" value="2"/>
</dbReference>
<dbReference type="PANTHER" id="PTHR11364">
    <property type="entry name" value="THIOSULFATE SULFERTANSFERASE"/>
    <property type="match status" value="1"/>
</dbReference>
<evidence type="ECO:0000256" key="2">
    <source>
        <dbReference type="ARBA" id="ARBA00022737"/>
    </source>
</evidence>
<keyword evidence="1 4" id="KW-0808">Transferase</keyword>
<feature type="domain" description="Rhodanese" evidence="3">
    <location>
        <begin position="57"/>
        <end position="154"/>
    </location>
</feature>
<evidence type="ECO:0000313" key="4">
    <source>
        <dbReference type="EMBL" id="CAA9573613.1"/>
    </source>
</evidence>
<dbReference type="GO" id="GO:0004792">
    <property type="term" value="F:thiosulfate-cyanide sulfurtransferase activity"/>
    <property type="evidence" value="ECO:0007669"/>
    <property type="project" value="UniProtKB-EC"/>
</dbReference>
<evidence type="ECO:0000256" key="1">
    <source>
        <dbReference type="ARBA" id="ARBA00022679"/>
    </source>
</evidence>
<dbReference type="EC" id="2.8.1.1" evidence="4"/>
<dbReference type="PANTHER" id="PTHR11364:SF27">
    <property type="entry name" value="SULFURTRANSFERASE"/>
    <property type="match status" value="1"/>
</dbReference>
<dbReference type="AlphaFoldDB" id="A0A6J4VEZ1"/>
<feature type="domain" description="Rhodanese" evidence="3">
    <location>
        <begin position="214"/>
        <end position="298"/>
    </location>
</feature>
<dbReference type="SMART" id="SM00450">
    <property type="entry name" value="RHOD"/>
    <property type="match status" value="2"/>
</dbReference>
<reference evidence="4" key="1">
    <citation type="submission" date="2020-02" db="EMBL/GenBank/DDBJ databases">
        <authorList>
            <person name="Meier V. D."/>
        </authorList>
    </citation>
    <scope>NUCLEOTIDE SEQUENCE</scope>
    <source>
        <strain evidence="4">AVDCRST_MAG33</strain>
    </source>
</reference>
<sequence length="302" mass="32416">MLPCSYDRDMTESPSAPPIVSTAWLDDHLDDEDLRIVDATITLRPPADACAGWTAVDGSAAHQDEHLPRAQYADLLRDFSAPVGRFARPPLEQLTESLQRLGIGADSRVVIYDRAGAMWAARLWWVLRSYGFENASVLDGGFARWVAEGRPTTSEPFAPVAGPGTAFIPRDRPELFVDKADVLDVVQNGGAVLVNALDTADFVATTSSSYARPGRIPGSVSQPASRLTRDDGSFLPVEQLRTELDDVLSQPGPKVTYCGGGIAASLAALVLTQLGEDDVAVYDASYEEWASDASLPVEVEPG</sequence>
<dbReference type="Gene3D" id="3.40.250.10">
    <property type="entry name" value="Rhodanese-like domain"/>
    <property type="match status" value="2"/>
</dbReference>
<name>A0A6J4VEZ1_9BACT</name>